<dbReference type="CDD" id="cd13944">
    <property type="entry name" value="lytB_ispH"/>
    <property type="match status" value="1"/>
</dbReference>
<evidence type="ECO:0000256" key="5">
    <source>
        <dbReference type="HAMAP-Rule" id="MF_00191"/>
    </source>
</evidence>
<feature type="binding site" evidence="5">
    <location>
        <position position="254"/>
    </location>
    <ligand>
        <name>isopentenyl diphosphate</name>
        <dbReference type="ChEBI" id="CHEBI:128769"/>
    </ligand>
</feature>
<dbReference type="UniPathway" id="UPA00056">
    <property type="reaction ID" value="UER00097"/>
</dbReference>
<evidence type="ECO:0000256" key="4">
    <source>
        <dbReference type="ARBA" id="ARBA00023014"/>
    </source>
</evidence>
<keyword evidence="5" id="KW-0414">Isoprene biosynthesis</keyword>
<evidence type="ECO:0000256" key="1">
    <source>
        <dbReference type="ARBA" id="ARBA00022485"/>
    </source>
</evidence>
<feature type="binding site" evidence="5">
    <location>
        <position position="156"/>
    </location>
    <ligand>
        <name>isopentenyl diphosphate</name>
        <dbReference type="ChEBI" id="CHEBI:128769"/>
    </ligand>
</feature>
<dbReference type="Gene3D" id="3.40.1010.20">
    <property type="entry name" value="4-hydroxy-3-methylbut-2-enyl diphosphate reductase, catalytic domain"/>
    <property type="match status" value="2"/>
</dbReference>
<protein>
    <recommendedName>
        <fullName evidence="5">4-hydroxy-3-methylbut-2-enyl diphosphate reductase</fullName>
        <shortName evidence="5">HMBPP reductase</shortName>
        <ecNumber evidence="5">1.17.7.4</ecNumber>
    </recommendedName>
</protein>
<dbReference type="UniPathway" id="UPA00059">
    <property type="reaction ID" value="UER00105"/>
</dbReference>
<dbReference type="HAMAP" id="MF_00191">
    <property type="entry name" value="IspH"/>
    <property type="match status" value="1"/>
</dbReference>
<comment type="cofactor">
    <cofactor evidence="5">
        <name>[4Fe-4S] cluster</name>
        <dbReference type="ChEBI" id="CHEBI:49883"/>
    </cofactor>
    <text evidence="5">Binds 1 [4Fe-4S] cluster per subunit.</text>
</comment>
<evidence type="ECO:0000256" key="2">
    <source>
        <dbReference type="ARBA" id="ARBA00022723"/>
    </source>
</evidence>
<gene>
    <name evidence="5" type="primary">ispH</name>
    <name evidence="6" type="ORF">B1R32_105105</name>
</gene>
<feature type="active site" description="Proton donor" evidence="5">
    <location>
        <position position="158"/>
    </location>
</feature>
<dbReference type="NCBIfam" id="NF002190">
    <property type="entry name" value="PRK01045.1-4"/>
    <property type="match status" value="1"/>
</dbReference>
<dbReference type="GO" id="GO:0050992">
    <property type="term" value="P:dimethylallyl diphosphate biosynthetic process"/>
    <property type="evidence" value="ECO:0007669"/>
    <property type="project" value="UniProtKB-UniRule"/>
</dbReference>
<feature type="binding site" evidence="5">
    <location>
        <position position="254"/>
    </location>
    <ligand>
        <name>dimethylallyl diphosphate</name>
        <dbReference type="ChEBI" id="CHEBI:57623"/>
    </ligand>
</feature>
<keyword evidence="2 5" id="KW-0479">Metal-binding</keyword>
<dbReference type="Gene3D" id="3.40.50.11270">
    <property type="match status" value="1"/>
</dbReference>
<keyword evidence="1 5" id="KW-0004">4Fe-4S</keyword>
<sequence>MRSVKLGKRRVLLFYTASRKRGFTPMSLQKIILVQPRGFCAGVVRAVAIVEEALEITKPIYVRKEIVHNKHVVQELEASGAIFVSELDEIPAGEPGKPVVCIFSAHGVSPEVRRRAKERNLFVIDATCPLVTKVHMEAIRYAKEGYSIILIGHHGHEEVEGTMGEAPFAITLVESVEDVQKLALPDPEKLIYLTQTTLSVDDTAQIVVALKEKFPQMTPPPKEDICYATTNRQHAVKQLAPHCDLILVIGAKNSSNSQRLKEVAITCGTQSYLIDDDTMIQNAWFEGVQNVGITAGASAPEVLVERVIENLRARGADVKLETLTVEEENVFFSLPKNIQQLPVLMN</sequence>
<feature type="binding site" evidence="5">
    <location>
        <position position="298"/>
    </location>
    <ligand>
        <name>isopentenyl diphosphate</name>
        <dbReference type="ChEBI" id="CHEBI:128769"/>
    </ligand>
</feature>
<comment type="pathway">
    <text evidence="5">Isoprenoid biosynthesis; isopentenyl diphosphate biosynthesis via DXP pathway; isopentenyl diphosphate from 1-deoxy-D-xylulose 5-phosphate: step 6/6.</text>
</comment>
<evidence type="ECO:0000256" key="3">
    <source>
        <dbReference type="ARBA" id="ARBA00023004"/>
    </source>
</evidence>
<keyword evidence="3 5" id="KW-0408">Iron</keyword>
<keyword evidence="7" id="KW-1185">Reference proteome</keyword>
<dbReference type="GO" id="GO:0051745">
    <property type="term" value="F:4-hydroxy-3-methylbut-2-enyl diphosphate reductase activity"/>
    <property type="evidence" value="ECO:0007669"/>
    <property type="project" value="UniProtKB-UniRule"/>
</dbReference>
<feature type="binding site" evidence="5">
    <location>
        <position position="128"/>
    </location>
    <ligand>
        <name>[4Fe-4S] cluster</name>
        <dbReference type="ChEBI" id="CHEBI:49883"/>
    </ligand>
</feature>
<comment type="caution">
    <text evidence="6">The sequence shown here is derived from an EMBL/GenBank/DDBJ whole genome shotgun (WGS) entry which is preliminary data.</text>
</comment>
<dbReference type="InterPro" id="IPR003451">
    <property type="entry name" value="LytB/IspH"/>
</dbReference>
<dbReference type="GO" id="GO:0046872">
    <property type="term" value="F:metal ion binding"/>
    <property type="evidence" value="ECO:0007669"/>
    <property type="project" value="UniProtKB-KW"/>
</dbReference>
<dbReference type="GO" id="GO:0051539">
    <property type="term" value="F:4 iron, 4 sulfur cluster binding"/>
    <property type="evidence" value="ECO:0007669"/>
    <property type="project" value="UniProtKB-UniRule"/>
</dbReference>
<feature type="binding site" evidence="5">
    <location>
        <position position="156"/>
    </location>
    <ligand>
        <name>(2E)-4-hydroxy-3-methylbut-2-enyl diphosphate</name>
        <dbReference type="ChEBI" id="CHEBI:128753"/>
    </ligand>
</feature>
<feature type="binding site" evidence="5">
    <location>
        <position position="40"/>
    </location>
    <ligand>
        <name>[4Fe-4S] cluster</name>
        <dbReference type="ChEBI" id="CHEBI:49883"/>
    </ligand>
</feature>
<dbReference type="NCBIfam" id="NF002189">
    <property type="entry name" value="PRK01045.1-3"/>
    <property type="match status" value="1"/>
</dbReference>
<feature type="binding site" evidence="5">
    <location>
        <position position="106"/>
    </location>
    <ligand>
        <name>(2E)-4-hydroxy-3-methylbut-2-enyl diphosphate</name>
        <dbReference type="ChEBI" id="CHEBI:128753"/>
    </ligand>
</feature>
<keyword evidence="4 5" id="KW-0411">Iron-sulfur</keyword>
<feature type="binding site" evidence="5">
    <location>
        <position position="156"/>
    </location>
    <ligand>
        <name>dimethylallyl diphosphate</name>
        <dbReference type="ChEBI" id="CHEBI:57623"/>
    </ligand>
</feature>
<dbReference type="AlphaFoldDB" id="A0A2S8SUE9"/>
<feature type="binding site" evidence="5">
    <location>
        <position position="106"/>
    </location>
    <ligand>
        <name>dimethylallyl diphosphate</name>
        <dbReference type="ChEBI" id="CHEBI:57623"/>
    </ligand>
</feature>
<organism evidence="6 7">
    <name type="scientific">Abditibacterium utsteinense</name>
    <dbReference type="NCBI Taxonomy" id="1960156"/>
    <lineage>
        <taxon>Bacteria</taxon>
        <taxon>Pseudomonadati</taxon>
        <taxon>Abditibacteriota</taxon>
        <taxon>Abditibacteriia</taxon>
        <taxon>Abditibacteriales</taxon>
        <taxon>Abditibacteriaceae</taxon>
        <taxon>Abditibacterium</taxon>
    </lineage>
</organism>
<comment type="similarity">
    <text evidence="5">Belongs to the IspH family.</text>
</comment>
<feature type="binding site" evidence="5">
    <location>
        <position position="255"/>
    </location>
    <ligand>
        <name>(2E)-4-hydroxy-3-methylbut-2-enyl diphosphate</name>
        <dbReference type="ChEBI" id="CHEBI:128753"/>
    </ligand>
</feature>
<evidence type="ECO:0000313" key="7">
    <source>
        <dbReference type="Proteomes" id="UP000237684"/>
    </source>
</evidence>
<dbReference type="Pfam" id="PF02401">
    <property type="entry name" value="LYTB"/>
    <property type="match status" value="1"/>
</dbReference>
<dbReference type="EC" id="1.17.7.4" evidence="5"/>
<dbReference type="GO" id="GO:0019288">
    <property type="term" value="P:isopentenyl diphosphate biosynthetic process, methylerythritol 4-phosphate pathway"/>
    <property type="evidence" value="ECO:0007669"/>
    <property type="project" value="UniProtKB-UniRule"/>
</dbReference>
<feature type="binding site" evidence="5">
    <location>
        <position position="256"/>
    </location>
    <ligand>
        <name>(2E)-4-hydroxy-3-methylbut-2-enyl diphosphate</name>
        <dbReference type="ChEBI" id="CHEBI:128753"/>
    </ligand>
</feature>
<keyword evidence="5" id="KW-0560">Oxidoreductase</keyword>
<feature type="binding site" evidence="5">
    <location>
        <position position="68"/>
    </location>
    <ligand>
        <name>(2E)-4-hydroxy-3-methylbut-2-enyl diphosphate</name>
        <dbReference type="ChEBI" id="CHEBI:128753"/>
    </ligand>
</feature>
<feature type="binding site" evidence="5">
    <location>
        <position position="255"/>
    </location>
    <ligand>
        <name>isopentenyl diphosphate</name>
        <dbReference type="ChEBI" id="CHEBI:128769"/>
    </ligand>
</feature>
<dbReference type="EMBL" id="NIGF01000005">
    <property type="protein sequence ID" value="PQV64424.1"/>
    <property type="molecule type" value="Genomic_DNA"/>
</dbReference>
<feature type="binding site" evidence="5">
    <location>
        <position position="196"/>
    </location>
    <ligand>
        <name>(2E)-4-hydroxy-3-methylbut-2-enyl diphosphate</name>
        <dbReference type="ChEBI" id="CHEBI:128753"/>
    </ligand>
</feature>
<feature type="binding site" evidence="5">
    <location>
        <position position="68"/>
    </location>
    <ligand>
        <name>isopentenyl diphosphate</name>
        <dbReference type="ChEBI" id="CHEBI:128769"/>
    </ligand>
</feature>
<feature type="binding site" evidence="5">
    <location>
        <position position="254"/>
    </location>
    <ligand>
        <name>(2E)-4-hydroxy-3-methylbut-2-enyl diphosphate</name>
        <dbReference type="ChEBI" id="CHEBI:128753"/>
    </ligand>
</feature>
<feature type="binding site" evidence="5">
    <location>
        <position position="226"/>
    </location>
    <ligand>
        <name>[4Fe-4S] cluster</name>
        <dbReference type="ChEBI" id="CHEBI:49883"/>
    </ligand>
</feature>
<feature type="binding site" evidence="5">
    <location>
        <position position="256"/>
    </location>
    <ligand>
        <name>isopentenyl diphosphate</name>
        <dbReference type="ChEBI" id="CHEBI:128769"/>
    </ligand>
</feature>
<accession>A0A2S8SUE9</accession>
<evidence type="ECO:0000313" key="6">
    <source>
        <dbReference type="EMBL" id="PQV64424.1"/>
    </source>
</evidence>
<dbReference type="InParanoid" id="A0A2S8SUE9"/>
<dbReference type="GO" id="GO:0016114">
    <property type="term" value="P:terpenoid biosynthetic process"/>
    <property type="evidence" value="ECO:0007669"/>
    <property type="project" value="UniProtKB-UniRule"/>
</dbReference>
<dbReference type="NCBIfam" id="NF002188">
    <property type="entry name" value="PRK01045.1-2"/>
    <property type="match status" value="1"/>
</dbReference>
<feature type="binding site" evidence="5">
    <location>
        <position position="298"/>
    </location>
    <ligand>
        <name>(2E)-4-hydroxy-3-methylbut-2-enyl diphosphate</name>
        <dbReference type="ChEBI" id="CHEBI:128753"/>
    </ligand>
</feature>
<dbReference type="NCBIfam" id="TIGR00216">
    <property type="entry name" value="ispH_lytB"/>
    <property type="match status" value="1"/>
</dbReference>
<feature type="binding site" evidence="5">
    <location>
        <position position="255"/>
    </location>
    <ligand>
        <name>dimethylallyl diphosphate</name>
        <dbReference type="ChEBI" id="CHEBI:57623"/>
    </ligand>
</feature>
<comment type="pathway">
    <text evidence="5">Isoprenoid biosynthesis; dimethylallyl diphosphate biosynthesis; dimethylallyl diphosphate from (2E)-4-hydroxy-3-methylbutenyl diphosphate: step 1/1.</text>
</comment>
<feature type="binding site" evidence="5">
    <location>
        <position position="298"/>
    </location>
    <ligand>
        <name>dimethylallyl diphosphate</name>
        <dbReference type="ChEBI" id="CHEBI:57623"/>
    </ligand>
</feature>
<comment type="function">
    <text evidence="5">Catalyzes the conversion of 1-hydroxy-2-methyl-2-(E)-butenyl 4-diphosphate (HMBPP) into a mixture of isopentenyl diphosphate (IPP) and dimethylallyl diphosphate (DMAPP). Acts in the terminal step of the DOXP/MEP pathway for isoprenoid precursor biosynthesis.</text>
</comment>
<reference evidence="6 7" key="1">
    <citation type="journal article" date="2018" name="Syst. Appl. Microbiol.">
        <title>Abditibacterium utsteinense sp. nov., the first cultivated member of candidate phylum FBP, isolated from ice-free Antarctic soil samples.</title>
        <authorList>
            <person name="Tahon G."/>
            <person name="Tytgat B."/>
            <person name="Lebbe L."/>
            <person name="Carlier A."/>
            <person name="Willems A."/>
        </authorList>
    </citation>
    <scope>NUCLEOTIDE SEQUENCE [LARGE SCALE GENOMIC DNA]</scope>
    <source>
        <strain evidence="6 7">LMG 29911</strain>
    </source>
</reference>
<dbReference type="PANTHER" id="PTHR30426">
    <property type="entry name" value="4-HYDROXY-3-METHYLBUT-2-ENYL DIPHOSPHATE REDUCTASE"/>
    <property type="match status" value="1"/>
</dbReference>
<comment type="catalytic activity">
    <reaction evidence="5">
        <text>isopentenyl diphosphate + 2 oxidized [2Fe-2S]-[ferredoxin] + H2O = (2E)-4-hydroxy-3-methylbut-2-enyl diphosphate + 2 reduced [2Fe-2S]-[ferredoxin] + 2 H(+)</text>
        <dbReference type="Rhea" id="RHEA:24488"/>
        <dbReference type="Rhea" id="RHEA-COMP:10000"/>
        <dbReference type="Rhea" id="RHEA-COMP:10001"/>
        <dbReference type="ChEBI" id="CHEBI:15377"/>
        <dbReference type="ChEBI" id="CHEBI:15378"/>
        <dbReference type="ChEBI" id="CHEBI:33737"/>
        <dbReference type="ChEBI" id="CHEBI:33738"/>
        <dbReference type="ChEBI" id="CHEBI:128753"/>
        <dbReference type="ChEBI" id="CHEBI:128769"/>
        <dbReference type="EC" id="1.17.7.4"/>
    </reaction>
</comment>
<comment type="catalytic activity">
    <reaction evidence="5">
        <text>dimethylallyl diphosphate + 2 oxidized [2Fe-2S]-[ferredoxin] + H2O = (2E)-4-hydroxy-3-methylbut-2-enyl diphosphate + 2 reduced [2Fe-2S]-[ferredoxin] + 2 H(+)</text>
        <dbReference type="Rhea" id="RHEA:24825"/>
        <dbReference type="Rhea" id="RHEA-COMP:10000"/>
        <dbReference type="Rhea" id="RHEA-COMP:10001"/>
        <dbReference type="ChEBI" id="CHEBI:15377"/>
        <dbReference type="ChEBI" id="CHEBI:15378"/>
        <dbReference type="ChEBI" id="CHEBI:33737"/>
        <dbReference type="ChEBI" id="CHEBI:33738"/>
        <dbReference type="ChEBI" id="CHEBI:57623"/>
        <dbReference type="ChEBI" id="CHEBI:128753"/>
        <dbReference type="EC" id="1.17.7.4"/>
    </reaction>
</comment>
<dbReference type="FunCoup" id="A0A2S8SUE9">
    <property type="interactions" value="298"/>
</dbReference>
<feature type="binding site" evidence="5">
    <location>
        <position position="256"/>
    </location>
    <ligand>
        <name>dimethylallyl diphosphate</name>
        <dbReference type="ChEBI" id="CHEBI:57623"/>
    </ligand>
</feature>
<feature type="binding site" evidence="5">
    <location>
        <position position="68"/>
    </location>
    <ligand>
        <name>dimethylallyl diphosphate</name>
        <dbReference type="ChEBI" id="CHEBI:57623"/>
    </ligand>
</feature>
<dbReference type="Proteomes" id="UP000237684">
    <property type="component" value="Unassembled WGS sequence"/>
</dbReference>
<dbReference type="PANTHER" id="PTHR30426:SF0">
    <property type="entry name" value="4-HYDROXY-3-METHYLBUT-2-ENYL DIPHOSPHATE REDUCTASE"/>
    <property type="match status" value="1"/>
</dbReference>
<name>A0A2S8SUE9_9BACT</name>
<proteinExistence type="inferred from homology"/>
<feature type="binding site" evidence="5">
    <location>
        <position position="106"/>
    </location>
    <ligand>
        <name>isopentenyl diphosphate</name>
        <dbReference type="ChEBI" id="CHEBI:128769"/>
    </ligand>
</feature>